<proteinExistence type="predicted"/>
<dbReference type="AlphaFoldDB" id="A0A7R8ZG44"/>
<dbReference type="Gene3D" id="3.30.710.10">
    <property type="entry name" value="Potassium Channel Kv1.1, Chain A"/>
    <property type="match status" value="1"/>
</dbReference>
<evidence type="ECO:0000259" key="2">
    <source>
        <dbReference type="Pfam" id="PF00651"/>
    </source>
</evidence>
<reference evidence="3" key="1">
    <citation type="submission" date="2020-11" db="EMBL/GenBank/DDBJ databases">
        <authorList>
            <person name="Tran Van P."/>
        </authorList>
    </citation>
    <scope>NUCLEOTIDE SEQUENCE</scope>
</reference>
<dbReference type="InterPro" id="IPR011333">
    <property type="entry name" value="SKP1/BTB/POZ_sf"/>
</dbReference>
<feature type="region of interest" description="Disordered" evidence="1">
    <location>
        <begin position="174"/>
        <end position="197"/>
    </location>
</feature>
<feature type="region of interest" description="Disordered" evidence="1">
    <location>
        <begin position="230"/>
        <end position="268"/>
    </location>
</feature>
<evidence type="ECO:0000256" key="1">
    <source>
        <dbReference type="SAM" id="MobiDB-lite"/>
    </source>
</evidence>
<accession>A0A7R8ZG44</accession>
<dbReference type="Pfam" id="PF00651">
    <property type="entry name" value="BTB"/>
    <property type="match status" value="1"/>
</dbReference>
<organism evidence="3">
    <name type="scientific">Cyprideis torosa</name>
    <dbReference type="NCBI Taxonomy" id="163714"/>
    <lineage>
        <taxon>Eukaryota</taxon>
        <taxon>Metazoa</taxon>
        <taxon>Ecdysozoa</taxon>
        <taxon>Arthropoda</taxon>
        <taxon>Crustacea</taxon>
        <taxon>Oligostraca</taxon>
        <taxon>Ostracoda</taxon>
        <taxon>Podocopa</taxon>
        <taxon>Podocopida</taxon>
        <taxon>Cytherocopina</taxon>
        <taxon>Cytheroidea</taxon>
        <taxon>Cytherideidae</taxon>
        <taxon>Cyprideis</taxon>
    </lineage>
</organism>
<dbReference type="EMBL" id="OB660133">
    <property type="protein sequence ID" value="CAD7222983.1"/>
    <property type="molecule type" value="Genomic_DNA"/>
</dbReference>
<sequence length="584" mass="64194">MVFDIADFAGDLCKNTPTLTDHVANLLEEEASRPDHTEPNETSSANPIYLWSGNAVKKIGVRRTSVLPLDDPENEIVGGASHGETSIARCFPPEKGGGKDTSLQKKTNLVQIDQGNTKRSTFEKSPARRATFSKQVVAKSKHANPSGHQMAGNIPMEKEIILCVRQKNTTIQRESGGKLSSVRNVSPEKTGGITSVPDAVPYLISDPKQKEGPFSVKSKENKTKVTITHGSENKEEASGTVFRGQEKAERRGGYVKSPQDEEMSCVSPQKVSDLPDHVLLQEGMEVTESSLSKDIPILFEQDREMTGGLLTMEQSLPNTPQQEEMESPKGALVDGPVSTLRQDGMEVSEGPQAKEVKELSFGSPQMDTSPPNTPQDGMEVSEVPPMKEPQDSEMSDESPLMETSRPSTPSQQQCMEITEGHPVAVLDGMEASSPDTPQQERMESPEEVLGNVLRQERMEAFESVPDQAYPIIVLKDVHWEDLSALLEFLYTGNVEVNVARIGPFLDVAHLLSVEIPVQETVNAVRLRDAMQSCTPLLPAYPAPIQCTIWYFDSTPILSCTPRPSTTPFHSFYDRSTLQETQTDY</sequence>
<dbReference type="InterPro" id="IPR000210">
    <property type="entry name" value="BTB/POZ_dom"/>
</dbReference>
<gene>
    <name evidence="3" type="ORF">CTOB1V02_LOCUS978</name>
</gene>
<feature type="region of interest" description="Disordered" evidence="1">
    <location>
        <begin position="360"/>
        <end position="412"/>
    </location>
</feature>
<name>A0A7R8ZG44_9CRUS</name>
<protein>
    <recommendedName>
        <fullName evidence="2">BTB domain-containing protein</fullName>
    </recommendedName>
</protein>
<feature type="domain" description="BTB" evidence="2">
    <location>
        <begin position="466"/>
        <end position="518"/>
    </location>
</feature>
<evidence type="ECO:0000313" key="3">
    <source>
        <dbReference type="EMBL" id="CAD7222983.1"/>
    </source>
</evidence>
<dbReference type="SUPFAM" id="SSF54695">
    <property type="entry name" value="POZ domain"/>
    <property type="match status" value="1"/>
</dbReference>